<dbReference type="Gene3D" id="1.10.3810.10">
    <property type="entry name" value="Biosynthetic peptidoglycan transglycosylase-like"/>
    <property type="match status" value="1"/>
</dbReference>
<dbReference type="PANTHER" id="PTHR32282">
    <property type="entry name" value="BINDING PROTEIN TRANSPEPTIDASE, PUTATIVE-RELATED"/>
    <property type="match status" value="1"/>
</dbReference>
<keyword evidence="3" id="KW-0328">Glycosyltransferase</keyword>
<dbReference type="PANTHER" id="PTHR32282:SF34">
    <property type="entry name" value="PENICILLIN-BINDING PROTEIN 1A"/>
    <property type="match status" value="1"/>
</dbReference>
<evidence type="ECO:0000256" key="5">
    <source>
        <dbReference type="ARBA" id="ARBA00022801"/>
    </source>
</evidence>
<feature type="compositionally biased region" description="Pro residues" evidence="9">
    <location>
        <begin position="701"/>
        <end position="714"/>
    </location>
</feature>
<keyword evidence="14" id="KW-1185">Reference proteome</keyword>
<evidence type="ECO:0000259" key="12">
    <source>
        <dbReference type="Pfam" id="PF00912"/>
    </source>
</evidence>
<dbReference type="SUPFAM" id="SSF56601">
    <property type="entry name" value="beta-lactamase/transpeptidase-like"/>
    <property type="match status" value="1"/>
</dbReference>
<evidence type="ECO:0000256" key="9">
    <source>
        <dbReference type="SAM" id="MobiDB-lite"/>
    </source>
</evidence>
<keyword evidence="2" id="KW-0645">Protease</keyword>
<dbReference type="Gene3D" id="3.40.710.10">
    <property type="entry name" value="DD-peptidase/beta-lactamase superfamily"/>
    <property type="match status" value="1"/>
</dbReference>
<feature type="compositionally biased region" description="Basic residues" evidence="9">
    <location>
        <begin position="9"/>
        <end position="24"/>
    </location>
</feature>
<dbReference type="InterPro" id="IPR023346">
    <property type="entry name" value="Lysozyme-like_dom_sf"/>
</dbReference>
<keyword evidence="10" id="KW-1133">Transmembrane helix</keyword>
<dbReference type="InterPro" id="IPR050396">
    <property type="entry name" value="Glycosyltr_51/Transpeptidase"/>
</dbReference>
<evidence type="ECO:0000256" key="1">
    <source>
        <dbReference type="ARBA" id="ARBA00022645"/>
    </source>
</evidence>
<feature type="domain" description="Glycosyl transferase family 51" evidence="12">
    <location>
        <begin position="82"/>
        <end position="259"/>
    </location>
</feature>
<evidence type="ECO:0000256" key="4">
    <source>
        <dbReference type="ARBA" id="ARBA00022679"/>
    </source>
</evidence>
<accession>A0ABN3HA28</accession>
<protein>
    <submittedName>
        <fullName evidence="13">Transglycosylase domain-containing protein</fullName>
    </submittedName>
</protein>
<dbReference type="SUPFAM" id="SSF53955">
    <property type="entry name" value="Lysozyme-like"/>
    <property type="match status" value="1"/>
</dbReference>
<dbReference type="Pfam" id="PF00905">
    <property type="entry name" value="Transpeptidase"/>
    <property type="match status" value="1"/>
</dbReference>
<comment type="caution">
    <text evidence="13">The sequence shown here is derived from an EMBL/GenBank/DDBJ whole genome shotgun (WGS) entry which is preliminary data.</text>
</comment>
<evidence type="ECO:0000256" key="3">
    <source>
        <dbReference type="ARBA" id="ARBA00022676"/>
    </source>
</evidence>
<feature type="domain" description="Penicillin-binding protein transpeptidase" evidence="11">
    <location>
        <begin position="357"/>
        <end position="606"/>
    </location>
</feature>
<organism evidence="13 14">
    <name type="scientific">Streptomyces cuspidosporus</name>
    <dbReference type="NCBI Taxonomy" id="66882"/>
    <lineage>
        <taxon>Bacteria</taxon>
        <taxon>Bacillati</taxon>
        <taxon>Actinomycetota</taxon>
        <taxon>Actinomycetes</taxon>
        <taxon>Kitasatosporales</taxon>
        <taxon>Streptomycetaceae</taxon>
        <taxon>Streptomyces</taxon>
    </lineage>
</organism>
<dbReference type="InterPro" id="IPR001460">
    <property type="entry name" value="PCN-bd_Tpept"/>
</dbReference>
<keyword evidence="1" id="KW-0121">Carboxypeptidase</keyword>
<feature type="compositionally biased region" description="Low complexity" evidence="9">
    <location>
        <begin position="682"/>
        <end position="700"/>
    </location>
</feature>
<gene>
    <name evidence="13" type="ORF">GCM10010246_80650</name>
</gene>
<keyword evidence="10" id="KW-0472">Membrane</keyword>
<evidence type="ECO:0000256" key="6">
    <source>
        <dbReference type="ARBA" id="ARBA00023268"/>
    </source>
</evidence>
<proteinExistence type="predicted"/>
<dbReference type="EMBL" id="BAAASD010000068">
    <property type="protein sequence ID" value="GAA2373718.1"/>
    <property type="molecule type" value="Genomic_DNA"/>
</dbReference>
<keyword evidence="5" id="KW-0378">Hydrolase</keyword>
<dbReference type="InterPro" id="IPR001264">
    <property type="entry name" value="Glyco_trans_51"/>
</dbReference>
<evidence type="ECO:0000256" key="7">
    <source>
        <dbReference type="ARBA" id="ARBA00034000"/>
    </source>
</evidence>
<evidence type="ECO:0000259" key="11">
    <source>
        <dbReference type="Pfam" id="PF00905"/>
    </source>
</evidence>
<keyword evidence="6" id="KW-0511">Multifunctional enzyme</keyword>
<evidence type="ECO:0000313" key="13">
    <source>
        <dbReference type="EMBL" id="GAA2373718.1"/>
    </source>
</evidence>
<reference evidence="13 14" key="1">
    <citation type="journal article" date="2019" name="Int. J. Syst. Evol. Microbiol.">
        <title>The Global Catalogue of Microorganisms (GCM) 10K type strain sequencing project: providing services to taxonomists for standard genome sequencing and annotation.</title>
        <authorList>
            <consortium name="The Broad Institute Genomics Platform"/>
            <consortium name="The Broad Institute Genome Sequencing Center for Infectious Disease"/>
            <person name="Wu L."/>
            <person name="Ma J."/>
        </authorList>
    </citation>
    <scope>NUCLEOTIDE SEQUENCE [LARGE SCALE GENOMIC DNA]</scope>
    <source>
        <strain evidence="13 14">JCM 4316</strain>
    </source>
</reference>
<feature type="compositionally biased region" description="Pro residues" evidence="9">
    <location>
        <begin position="670"/>
        <end position="681"/>
    </location>
</feature>
<dbReference type="Pfam" id="PF00912">
    <property type="entry name" value="Transgly"/>
    <property type="match status" value="1"/>
</dbReference>
<evidence type="ECO:0000256" key="8">
    <source>
        <dbReference type="ARBA" id="ARBA00049902"/>
    </source>
</evidence>
<evidence type="ECO:0000256" key="10">
    <source>
        <dbReference type="SAM" id="Phobius"/>
    </source>
</evidence>
<dbReference type="InterPro" id="IPR012338">
    <property type="entry name" value="Beta-lactam/transpept-like"/>
</dbReference>
<feature type="region of interest" description="Disordered" evidence="9">
    <location>
        <begin position="662"/>
        <end position="751"/>
    </location>
</feature>
<keyword evidence="10" id="KW-0812">Transmembrane</keyword>
<comment type="catalytic activity">
    <reaction evidence="7">
        <text>Preferential cleavage: (Ac)2-L-Lys-D-Ala-|-D-Ala. Also transpeptidation of peptidyl-alanyl moieties that are N-acyl substituents of D-alanine.</text>
        <dbReference type="EC" id="3.4.16.4"/>
    </reaction>
</comment>
<comment type="catalytic activity">
    <reaction evidence="8">
        <text>[GlcNAc-(1-&gt;4)-Mur2Ac(oyl-L-Ala-gamma-D-Glu-L-Lys-D-Ala-D-Ala)](n)-di-trans,octa-cis-undecaprenyl diphosphate + beta-D-GlcNAc-(1-&gt;4)-Mur2Ac(oyl-L-Ala-gamma-D-Glu-L-Lys-D-Ala-D-Ala)-di-trans,octa-cis-undecaprenyl diphosphate = [GlcNAc-(1-&gt;4)-Mur2Ac(oyl-L-Ala-gamma-D-Glu-L-Lys-D-Ala-D-Ala)](n+1)-di-trans,octa-cis-undecaprenyl diphosphate + di-trans,octa-cis-undecaprenyl diphosphate + H(+)</text>
        <dbReference type="Rhea" id="RHEA:23708"/>
        <dbReference type="Rhea" id="RHEA-COMP:9602"/>
        <dbReference type="Rhea" id="RHEA-COMP:9603"/>
        <dbReference type="ChEBI" id="CHEBI:15378"/>
        <dbReference type="ChEBI" id="CHEBI:58405"/>
        <dbReference type="ChEBI" id="CHEBI:60033"/>
        <dbReference type="ChEBI" id="CHEBI:78435"/>
        <dbReference type="EC" id="2.4.99.28"/>
    </reaction>
</comment>
<dbReference type="RefSeq" id="WP_346179212.1">
    <property type="nucleotide sequence ID" value="NZ_BAAASD010000068.1"/>
</dbReference>
<dbReference type="Proteomes" id="UP001500253">
    <property type="component" value="Unassembled WGS sequence"/>
</dbReference>
<keyword evidence="4" id="KW-0808">Transferase</keyword>
<evidence type="ECO:0000256" key="2">
    <source>
        <dbReference type="ARBA" id="ARBA00022670"/>
    </source>
</evidence>
<dbReference type="InterPro" id="IPR036950">
    <property type="entry name" value="PBP_transglycosylase"/>
</dbReference>
<feature type="region of interest" description="Disordered" evidence="9">
    <location>
        <begin position="1"/>
        <end position="24"/>
    </location>
</feature>
<name>A0ABN3HA28_9ACTN</name>
<feature type="transmembrane region" description="Helical" evidence="10">
    <location>
        <begin position="39"/>
        <end position="61"/>
    </location>
</feature>
<evidence type="ECO:0000313" key="14">
    <source>
        <dbReference type="Proteomes" id="UP001500253"/>
    </source>
</evidence>
<feature type="compositionally biased region" description="Low complexity" evidence="9">
    <location>
        <begin position="715"/>
        <end position="728"/>
    </location>
</feature>
<sequence length="751" mass="79685">MGRAEERRARQKSARKARKGAKKGAKKTGIRRFFTWKMVLGYFLSLGLLLVGGFIALYFWVDVPNANALAKAEANIYKYSDGSIMARTGKVNRESVPLSKIPKDVQHTFVAAENKDFYSDPGVSFTGTARGMINTLLGRGKQGGSTITQQYVKNYYLSQEQTVSRKLKELVISLKVDQQMSKDDILAGYINTSFYGRDAYGIQAAARAYYNKDVQELSVGEGAYLAALLQAPSQYDYSVAGPNGKRLVKQRWNYVLDNMVQKHWLDPGKRKGMKFPKPLDPRPVPGMDGQTGYFVEAAKQELYKSGVSEDELAAGGWTITLNIDKKKQKALERAVRTQLTDDLKPKTRPVDKHAQVGAVSVNPKNGAIVAMYGGAGATEHWMNNATREDYQPASTFKPLILAAALENDSTTRDGTKITANTIYDGDSGRPVKDAGGNNVGFAPPNEDHRDYGPITVQTAMNNSVNSVFAQMAQDVGLEKVKKTATALGMNPKAGGFDVAPAMSLGVMGASPQDMAGVYATLDNHGEKVTPSIIKSAVKGDQRAELPDTTGGEVISRTAADSVTSVLTGVVDKGTGTAVRQEGQAVAGKTGTSDDNKSAWFTGYTPNLVTSVGMFGEGKGGKQVTLTGTGGGGRVNGGGYPAEIWAAYMKAALDGQGSAKFDLDTDMGAAVPPPSSTSPTTPPTSQSSEPATSAPPTSETPTTPPTPTTTPPTTPPTSGGKPSTGTTTPPTTPPTTPTDTRGVRLGPPGRHG</sequence>